<protein>
    <submittedName>
        <fullName evidence="6">Sugar phosphate permease</fullName>
    </submittedName>
</protein>
<dbReference type="InterPro" id="IPR010645">
    <property type="entry name" value="MFS_4"/>
</dbReference>
<feature type="transmembrane region" description="Helical" evidence="4">
    <location>
        <begin position="378"/>
        <end position="397"/>
    </location>
</feature>
<sequence length="410" mass="43694">MMSTLVQNNPRVLDSVVLAVVLTGFVASTYGFGVYLFANLVVDMRRDIGFDYTTVGLITGGAQIGFLLFSSVTSYISRFFEGWKISLVSTVVTSLALLGLSVSDTIWLSGGLLILLGGCSASVYIPLAEIVTKGFSPGNRSRVMGLISSGTSYGVFINGLLVSFLTLQGGWRSIWLTAGLVSLGLCVVAWFLLRNRGADQTAGFSGERSRSLDGQTPWLSRSLYLIWGIAFLNGMALLPFQTYLAPYLRDELGVSVQDAGFIWTTIGAVGMASGFLVGWVADKVGARAALAMCFLSAGLAALLVFSFNAIALFYLAAFLFALAFYPIFGLVPSYIGQIVAVNRLTQAFGIANVLIGLGGVCGNFLGGLSKDLTGSFSTVYWVVSLLLFLQCVMVLMLGKQPVSLTEGERP</sequence>
<reference evidence="6 7" key="1">
    <citation type="submission" date="2016-10" db="EMBL/GenBank/DDBJ databases">
        <authorList>
            <person name="de Groot N.N."/>
        </authorList>
    </citation>
    <scope>NUCLEOTIDE SEQUENCE [LARGE SCALE GENOMIC DNA]</scope>
    <source>
        <strain evidence="6 7">ICMP 14252</strain>
    </source>
</reference>
<dbReference type="Pfam" id="PF07690">
    <property type="entry name" value="MFS_1"/>
    <property type="match status" value="1"/>
</dbReference>
<dbReference type="InterPro" id="IPR036259">
    <property type="entry name" value="MFS_trans_sf"/>
</dbReference>
<dbReference type="InterPro" id="IPR011701">
    <property type="entry name" value="MFS"/>
</dbReference>
<feature type="transmembrane region" description="Helical" evidence="4">
    <location>
        <begin position="173"/>
        <end position="193"/>
    </location>
</feature>
<feature type="transmembrane region" description="Helical" evidence="4">
    <location>
        <begin position="260"/>
        <end position="281"/>
    </location>
</feature>
<feature type="transmembrane region" description="Helical" evidence="4">
    <location>
        <begin position="50"/>
        <end position="70"/>
    </location>
</feature>
<dbReference type="PANTHER" id="PTHR23537:SF1">
    <property type="entry name" value="SUGAR TRANSPORTER"/>
    <property type="match status" value="1"/>
</dbReference>
<evidence type="ECO:0000259" key="5">
    <source>
        <dbReference type="PROSITE" id="PS50850"/>
    </source>
</evidence>
<evidence type="ECO:0000256" key="2">
    <source>
        <dbReference type="ARBA" id="ARBA00022989"/>
    </source>
</evidence>
<feature type="domain" description="Major facilitator superfamily (MFS) profile" evidence="5">
    <location>
        <begin position="17"/>
        <end position="402"/>
    </location>
</feature>
<feature type="transmembrane region" description="Helical" evidence="4">
    <location>
        <begin position="347"/>
        <end position="366"/>
    </location>
</feature>
<evidence type="ECO:0000256" key="3">
    <source>
        <dbReference type="ARBA" id="ARBA00023136"/>
    </source>
</evidence>
<dbReference type="EMBL" id="FNOX01000009">
    <property type="protein sequence ID" value="SDZ34326.1"/>
    <property type="molecule type" value="Genomic_DNA"/>
</dbReference>
<dbReference type="AlphaFoldDB" id="A0A1H3S8G9"/>
<feature type="transmembrane region" description="Helical" evidence="4">
    <location>
        <begin position="82"/>
        <end position="100"/>
    </location>
</feature>
<keyword evidence="2 4" id="KW-1133">Transmembrane helix</keyword>
<evidence type="ECO:0000256" key="1">
    <source>
        <dbReference type="ARBA" id="ARBA00022692"/>
    </source>
</evidence>
<dbReference type="SUPFAM" id="SSF103473">
    <property type="entry name" value="MFS general substrate transporter"/>
    <property type="match status" value="1"/>
</dbReference>
<dbReference type="Proteomes" id="UP000182902">
    <property type="component" value="Unassembled WGS sequence"/>
</dbReference>
<evidence type="ECO:0000313" key="6">
    <source>
        <dbReference type="EMBL" id="SDZ34326.1"/>
    </source>
</evidence>
<name>A0A1H3S8G9_9PSED</name>
<feature type="transmembrane region" description="Helical" evidence="4">
    <location>
        <begin position="143"/>
        <end position="167"/>
    </location>
</feature>
<evidence type="ECO:0000256" key="4">
    <source>
        <dbReference type="SAM" id="Phobius"/>
    </source>
</evidence>
<feature type="transmembrane region" description="Helical" evidence="4">
    <location>
        <begin position="313"/>
        <end position="335"/>
    </location>
</feature>
<feature type="transmembrane region" description="Helical" evidence="4">
    <location>
        <begin position="12"/>
        <end position="38"/>
    </location>
</feature>
<dbReference type="GO" id="GO:0005886">
    <property type="term" value="C:plasma membrane"/>
    <property type="evidence" value="ECO:0007669"/>
    <property type="project" value="TreeGrafter"/>
</dbReference>
<keyword evidence="1 4" id="KW-0812">Transmembrane</keyword>
<organism evidence="6 7">
    <name type="scientific">Pseudomonas salomonii</name>
    <dbReference type="NCBI Taxonomy" id="191391"/>
    <lineage>
        <taxon>Bacteria</taxon>
        <taxon>Pseudomonadati</taxon>
        <taxon>Pseudomonadota</taxon>
        <taxon>Gammaproteobacteria</taxon>
        <taxon>Pseudomonadales</taxon>
        <taxon>Pseudomonadaceae</taxon>
        <taxon>Pseudomonas</taxon>
    </lineage>
</organism>
<proteinExistence type="predicted"/>
<dbReference type="InterPro" id="IPR020846">
    <property type="entry name" value="MFS_dom"/>
</dbReference>
<dbReference type="Gene3D" id="1.20.1250.20">
    <property type="entry name" value="MFS general substrate transporter like domains"/>
    <property type="match status" value="2"/>
</dbReference>
<dbReference type="GO" id="GO:0022857">
    <property type="term" value="F:transmembrane transporter activity"/>
    <property type="evidence" value="ECO:0007669"/>
    <property type="project" value="InterPro"/>
</dbReference>
<accession>A0A1H3S8G9</accession>
<evidence type="ECO:0000313" key="7">
    <source>
        <dbReference type="Proteomes" id="UP000182902"/>
    </source>
</evidence>
<dbReference type="PANTHER" id="PTHR23537">
    <property type="match status" value="1"/>
</dbReference>
<feature type="transmembrane region" description="Helical" evidence="4">
    <location>
        <begin position="288"/>
        <end position="307"/>
    </location>
</feature>
<gene>
    <name evidence="6" type="ORF">SAMN05216247_10935</name>
</gene>
<feature type="transmembrane region" description="Helical" evidence="4">
    <location>
        <begin position="218"/>
        <end position="240"/>
    </location>
</feature>
<keyword evidence="3 4" id="KW-0472">Membrane</keyword>
<feature type="transmembrane region" description="Helical" evidence="4">
    <location>
        <begin position="106"/>
        <end position="131"/>
    </location>
</feature>
<dbReference type="PROSITE" id="PS50850">
    <property type="entry name" value="MFS"/>
    <property type="match status" value="1"/>
</dbReference>